<dbReference type="EMBL" id="BGPR01003601">
    <property type="protein sequence ID" value="GBM90204.1"/>
    <property type="molecule type" value="Genomic_DNA"/>
</dbReference>
<evidence type="ECO:0000313" key="2">
    <source>
        <dbReference type="Proteomes" id="UP000499080"/>
    </source>
</evidence>
<proteinExistence type="predicted"/>
<gene>
    <name evidence="1" type="ORF">AVEN_82201_1</name>
</gene>
<accession>A0A4Y2JJS4</accession>
<organism evidence="1 2">
    <name type="scientific">Araneus ventricosus</name>
    <name type="common">Orbweaver spider</name>
    <name type="synonym">Epeira ventricosa</name>
    <dbReference type="NCBI Taxonomy" id="182803"/>
    <lineage>
        <taxon>Eukaryota</taxon>
        <taxon>Metazoa</taxon>
        <taxon>Ecdysozoa</taxon>
        <taxon>Arthropoda</taxon>
        <taxon>Chelicerata</taxon>
        <taxon>Arachnida</taxon>
        <taxon>Araneae</taxon>
        <taxon>Araneomorphae</taxon>
        <taxon>Entelegynae</taxon>
        <taxon>Araneoidea</taxon>
        <taxon>Araneidae</taxon>
        <taxon>Araneus</taxon>
    </lineage>
</organism>
<evidence type="ECO:0000313" key="1">
    <source>
        <dbReference type="EMBL" id="GBM90204.1"/>
    </source>
</evidence>
<sequence>MTQNCRTWVTENPFGHQSIPLHSEKVTLWCEFTASYIVWQFFFEETGPVGPVSCSVNGIRYESLLRNHVIPNKTEPHIANPVKCLLSMHFGNDRIISP</sequence>
<dbReference type="Proteomes" id="UP000499080">
    <property type="component" value="Unassembled WGS sequence"/>
</dbReference>
<protein>
    <submittedName>
        <fullName evidence="1">Uncharacterized protein</fullName>
    </submittedName>
</protein>
<comment type="caution">
    <text evidence="1">The sequence shown here is derived from an EMBL/GenBank/DDBJ whole genome shotgun (WGS) entry which is preliminary data.</text>
</comment>
<name>A0A4Y2JJS4_ARAVE</name>
<reference evidence="1 2" key="1">
    <citation type="journal article" date="2019" name="Sci. Rep.">
        <title>Orb-weaving spider Araneus ventricosus genome elucidates the spidroin gene catalogue.</title>
        <authorList>
            <person name="Kono N."/>
            <person name="Nakamura H."/>
            <person name="Ohtoshi R."/>
            <person name="Moran D.A.P."/>
            <person name="Shinohara A."/>
            <person name="Yoshida Y."/>
            <person name="Fujiwara M."/>
            <person name="Mori M."/>
            <person name="Tomita M."/>
            <person name="Arakawa K."/>
        </authorList>
    </citation>
    <scope>NUCLEOTIDE SEQUENCE [LARGE SCALE GENOMIC DNA]</scope>
</reference>
<dbReference type="AlphaFoldDB" id="A0A4Y2JJS4"/>
<dbReference type="OrthoDB" id="8031842at2759"/>
<keyword evidence="2" id="KW-1185">Reference proteome</keyword>